<evidence type="ECO:0000256" key="4">
    <source>
        <dbReference type="ARBA" id="ARBA00022989"/>
    </source>
</evidence>
<protein>
    <submittedName>
        <fullName evidence="10">ABC transporter permease</fullName>
    </submittedName>
</protein>
<feature type="transmembrane region" description="Helical" evidence="7">
    <location>
        <begin position="278"/>
        <end position="304"/>
    </location>
</feature>
<dbReference type="AlphaFoldDB" id="A0A917FZP1"/>
<evidence type="ECO:0000313" key="10">
    <source>
        <dbReference type="EMBL" id="GGG15337.1"/>
    </source>
</evidence>
<dbReference type="PANTHER" id="PTHR30572">
    <property type="entry name" value="MEMBRANE COMPONENT OF TRANSPORTER-RELATED"/>
    <property type="match status" value="1"/>
</dbReference>
<keyword evidence="3 7" id="KW-0812">Transmembrane</keyword>
<dbReference type="InterPro" id="IPR025857">
    <property type="entry name" value="MacB_PCD"/>
</dbReference>
<evidence type="ECO:0000256" key="1">
    <source>
        <dbReference type="ARBA" id="ARBA00004651"/>
    </source>
</evidence>
<keyword evidence="5 7" id="KW-0472">Membrane</keyword>
<comment type="subcellular location">
    <subcellularLocation>
        <location evidence="1">Cell membrane</location>
        <topology evidence="1">Multi-pass membrane protein</topology>
    </subcellularLocation>
</comment>
<feature type="domain" description="ABC3 transporter permease C-terminal" evidence="8">
    <location>
        <begin position="670"/>
        <end position="780"/>
    </location>
</feature>
<evidence type="ECO:0000259" key="8">
    <source>
        <dbReference type="Pfam" id="PF02687"/>
    </source>
</evidence>
<evidence type="ECO:0000313" key="11">
    <source>
        <dbReference type="Proteomes" id="UP000616608"/>
    </source>
</evidence>
<feature type="domain" description="ABC3 transporter permease C-terminal" evidence="8">
    <location>
        <begin position="236"/>
        <end position="345"/>
    </location>
</feature>
<keyword evidence="4 7" id="KW-1133">Transmembrane helix</keyword>
<evidence type="ECO:0000256" key="7">
    <source>
        <dbReference type="SAM" id="Phobius"/>
    </source>
</evidence>
<keyword evidence="2" id="KW-1003">Cell membrane</keyword>
<feature type="transmembrane region" description="Helical" evidence="7">
    <location>
        <begin position="231"/>
        <end position="258"/>
    </location>
</feature>
<dbReference type="GO" id="GO:0005886">
    <property type="term" value="C:plasma membrane"/>
    <property type="evidence" value="ECO:0007669"/>
    <property type="project" value="UniProtKB-SubCell"/>
</dbReference>
<dbReference type="Proteomes" id="UP000616608">
    <property type="component" value="Unassembled WGS sequence"/>
</dbReference>
<comment type="caution">
    <text evidence="10">The sequence shown here is derived from an EMBL/GenBank/DDBJ whole genome shotgun (WGS) entry which is preliminary data.</text>
</comment>
<evidence type="ECO:0000256" key="3">
    <source>
        <dbReference type="ARBA" id="ARBA00022692"/>
    </source>
</evidence>
<feature type="transmembrane region" description="Helical" evidence="7">
    <location>
        <begin position="325"/>
        <end position="350"/>
    </location>
</feature>
<reference evidence="10" key="1">
    <citation type="journal article" date="2014" name="Int. J. Syst. Evol. Microbiol.">
        <title>Complete genome sequence of Corynebacterium casei LMG S-19264T (=DSM 44701T), isolated from a smear-ripened cheese.</title>
        <authorList>
            <consortium name="US DOE Joint Genome Institute (JGI-PGF)"/>
            <person name="Walter F."/>
            <person name="Albersmeier A."/>
            <person name="Kalinowski J."/>
            <person name="Ruckert C."/>
        </authorList>
    </citation>
    <scope>NUCLEOTIDE SEQUENCE</scope>
    <source>
        <strain evidence="10">CGMCC 1.15760</strain>
    </source>
</reference>
<feature type="transmembrane region" description="Helical" evidence="7">
    <location>
        <begin position="669"/>
        <end position="690"/>
    </location>
</feature>
<gene>
    <name evidence="10" type="ORF">GCM10007425_07040</name>
</gene>
<keyword evidence="11" id="KW-1185">Reference proteome</keyword>
<evidence type="ECO:0000256" key="6">
    <source>
        <dbReference type="ARBA" id="ARBA00038076"/>
    </source>
</evidence>
<dbReference type="InterPro" id="IPR050250">
    <property type="entry name" value="Macrolide_Exporter_MacB"/>
</dbReference>
<feature type="transmembrane region" description="Helical" evidence="7">
    <location>
        <begin position="399"/>
        <end position="416"/>
    </location>
</feature>
<dbReference type="Pfam" id="PF02687">
    <property type="entry name" value="FtsX"/>
    <property type="match status" value="2"/>
</dbReference>
<proteinExistence type="inferred from homology"/>
<feature type="transmembrane region" description="Helical" evidence="7">
    <location>
        <begin position="455"/>
        <end position="474"/>
    </location>
</feature>
<dbReference type="Pfam" id="PF12704">
    <property type="entry name" value="MacB_PCD"/>
    <property type="match status" value="1"/>
</dbReference>
<dbReference type="GO" id="GO:0022857">
    <property type="term" value="F:transmembrane transporter activity"/>
    <property type="evidence" value="ECO:0007669"/>
    <property type="project" value="TreeGrafter"/>
</dbReference>
<dbReference type="EMBL" id="BMJT01000002">
    <property type="protein sequence ID" value="GGG15337.1"/>
    <property type="molecule type" value="Genomic_DNA"/>
</dbReference>
<evidence type="ECO:0000256" key="5">
    <source>
        <dbReference type="ARBA" id="ARBA00023136"/>
    </source>
</evidence>
<dbReference type="PANTHER" id="PTHR30572:SF4">
    <property type="entry name" value="ABC TRANSPORTER PERMEASE YTRF"/>
    <property type="match status" value="1"/>
</dbReference>
<reference evidence="10" key="2">
    <citation type="submission" date="2020-09" db="EMBL/GenBank/DDBJ databases">
        <authorList>
            <person name="Sun Q."/>
            <person name="Zhou Y."/>
        </authorList>
    </citation>
    <scope>NUCLEOTIDE SEQUENCE</scope>
    <source>
        <strain evidence="10">CGMCC 1.15760</strain>
    </source>
</reference>
<evidence type="ECO:0000259" key="9">
    <source>
        <dbReference type="Pfam" id="PF12704"/>
    </source>
</evidence>
<accession>A0A917FZP1</accession>
<feature type="domain" description="MacB-like periplasmic core" evidence="9">
    <location>
        <begin position="21"/>
        <end position="207"/>
    </location>
</feature>
<feature type="transmembrane region" description="Helical" evidence="7">
    <location>
        <begin position="752"/>
        <end position="772"/>
    </location>
</feature>
<name>A0A917FZP1_9BACI</name>
<dbReference type="RefSeq" id="WP_188613633.1">
    <property type="nucleotide sequence ID" value="NZ_BMJT01000002.1"/>
</dbReference>
<sequence length="789" mass="88503">MFNLRTIALKLFRASLLQVCLSIMTVASAVALIVMMCTYGFSAKKQFDQEQYAQYGDTDMMFGYEMTDDLHLTPSLLQEMERLDNIEAISPVVLQVSSHIDTMAITVFGVKNDALVKSRFHFTKDLSSHTVAVTSRVASSLQKTIGDDIHFEGQSFTIQEIIQQHEPIIWLSYQRAQQLYPQMMAGKFALVQVTDDAYITDVATKISRTDAKFRVDIQNEAEAVVKNIESLLIFIIVLSVFTIIIAGTLLLTNFQIIFSKLVNQLRRLRLMGATTKQVASIVFTQLFCITAIGVGLGAIVGSVLMTQIVPLLIQRFDLLPMMPAFPLWIVSSIAGVCIVVLQLFVGYQVYRTSRLMPAQMTQKQLKRLVWTKQYTIWYMGVSLVSALLLALGSKEHAPIPTLIGTIMIVMQCVIVLPYVMQWLIQCSLVMVRAVFGKHIYLALQQLMPQLRKNSSVLITILCLMIMLIFTTTTMKSAQQSGFDYIHERFTTEVIATHDVVHTDIAYNAHLLETVQQMKGVESVTGVSMLHGYSSDGNNLNGYAVFTSALAPNEAIITAEKAALLHVEIGDVIPLEGFDDEGNQQVTNVTIVGIEPELHHNENYHIQLAWQPDKMATFGLYELYIEAPSETDFSELQTQYPSLYFETKTAILKENSQLIMQRNILVKATLSLLFFIAIIGIIQTLLHASFMRLRDYQINRLLGVTPQGLRKLILYQALIFISYGIVCGLLLGIGFTQVFWQVSSGEQLNMYDVFFIGGTLLTLISLTALAFVWQGYAISRMRMDAVGFKS</sequence>
<feature type="transmembrane region" description="Helical" evidence="7">
    <location>
        <begin position="16"/>
        <end position="41"/>
    </location>
</feature>
<dbReference type="InterPro" id="IPR003838">
    <property type="entry name" value="ABC3_permease_C"/>
</dbReference>
<feature type="transmembrane region" description="Helical" evidence="7">
    <location>
        <begin position="711"/>
        <end position="732"/>
    </location>
</feature>
<comment type="similarity">
    <text evidence="6">Belongs to the ABC-4 integral membrane protein family.</text>
</comment>
<organism evidence="10 11">
    <name type="scientific">Lysinibacillus alkalisoli</name>
    <dbReference type="NCBI Taxonomy" id="1911548"/>
    <lineage>
        <taxon>Bacteria</taxon>
        <taxon>Bacillati</taxon>
        <taxon>Bacillota</taxon>
        <taxon>Bacilli</taxon>
        <taxon>Bacillales</taxon>
        <taxon>Bacillaceae</taxon>
        <taxon>Lysinibacillus</taxon>
    </lineage>
</organism>
<feature type="transmembrane region" description="Helical" evidence="7">
    <location>
        <begin position="374"/>
        <end position="392"/>
    </location>
</feature>
<evidence type="ECO:0000256" key="2">
    <source>
        <dbReference type="ARBA" id="ARBA00022475"/>
    </source>
</evidence>